<dbReference type="Proteomes" id="UP001199916">
    <property type="component" value="Unassembled WGS sequence"/>
</dbReference>
<sequence>MATLKDIAERANVSISTVSRVLNFDQTLSVSDETKRRIFEITEELEYRKFKRVKSSDGADSRNSSSSKTVVKKKQIGIVMTYTKSEELNDPYYLAMRLAIEGAAQEYDVQLWEGFKDDPELSAPSMSGLIVIGPINEEQIRQLWGLTPNIVFIDAVPWDHRCDIVMVDLYDAVNRTLTYLHDLGHRRIAYVGGRDEVDGQVLADRREEAYERWMKDANLFDAALVQIGSFSAEDGYRLMNSLLASGTTCTAVLAANDSMAIGAIRAIQEQGLRVPNDISVIGFNDITVAQFMMPSLTTVKLHSEFMGETALDLLLERIEKNRTIGKKVLIPTELIIRESCSAVMDAE</sequence>
<keyword evidence="6" id="KW-1185">Reference proteome</keyword>
<dbReference type="Gene3D" id="1.10.260.40">
    <property type="entry name" value="lambda repressor-like DNA-binding domains"/>
    <property type="match status" value="1"/>
</dbReference>
<proteinExistence type="predicted"/>
<dbReference type="Pfam" id="PF13377">
    <property type="entry name" value="Peripla_BP_3"/>
    <property type="match status" value="1"/>
</dbReference>
<dbReference type="PANTHER" id="PTHR30146">
    <property type="entry name" value="LACI-RELATED TRANSCRIPTIONAL REPRESSOR"/>
    <property type="match status" value="1"/>
</dbReference>
<name>A0ABS8YHE7_9BACL</name>
<reference evidence="5 6" key="1">
    <citation type="submission" date="2021-11" db="EMBL/GenBank/DDBJ databases">
        <title>Draft genome sequence of Paenibacillus profundus YoMME, a new Gram-positive bacteria with exoelectrogenic properties.</title>
        <authorList>
            <person name="Hubenova Y."/>
            <person name="Hubenova E."/>
            <person name="Manasiev Y."/>
            <person name="Peykov S."/>
            <person name="Mitov M."/>
        </authorList>
    </citation>
    <scope>NUCLEOTIDE SEQUENCE [LARGE SCALE GENOMIC DNA]</scope>
    <source>
        <strain evidence="5 6">YoMME</strain>
    </source>
</reference>
<dbReference type="InterPro" id="IPR000843">
    <property type="entry name" value="HTH_LacI"/>
</dbReference>
<dbReference type="RefSeq" id="WP_019421234.1">
    <property type="nucleotide sequence ID" value="NZ_JAJNBZ010000009.1"/>
</dbReference>
<feature type="domain" description="HTH lacI-type" evidence="4">
    <location>
        <begin position="2"/>
        <end position="48"/>
    </location>
</feature>
<dbReference type="InterPro" id="IPR010982">
    <property type="entry name" value="Lambda_DNA-bd_dom_sf"/>
</dbReference>
<evidence type="ECO:0000256" key="2">
    <source>
        <dbReference type="ARBA" id="ARBA00023125"/>
    </source>
</evidence>
<evidence type="ECO:0000256" key="3">
    <source>
        <dbReference type="ARBA" id="ARBA00023163"/>
    </source>
</evidence>
<dbReference type="InterPro" id="IPR046335">
    <property type="entry name" value="LacI/GalR-like_sensor"/>
</dbReference>
<dbReference type="CDD" id="cd01544">
    <property type="entry name" value="PBP1_GalR"/>
    <property type="match status" value="1"/>
</dbReference>
<comment type="caution">
    <text evidence="5">The sequence shown here is derived from an EMBL/GenBank/DDBJ whole genome shotgun (WGS) entry which is preliminary data.</text>
</comment>
<dbReference type="PANTHER" id="PTHR30146:SF149">
    <property type="entry name" value="HTH-TYPE TRANSCRIPTIONAL REGULATOR EBGR"/>
    <property type="match status" value="1"/>
</dbReference>
<dbReference type="PROSITE" id="PS00356">
    <property type="entry name" value="HTH_LACI_1"/>
    <property type="match status" value="1"/>
</dbReference>
<gene>
    <name evidence="5" type="ORF">LQV63_13590</name>
</gene>
<dbReference type="EMBL" id="JAJNBZ010000009">
    <property type="protein sequence ID" value="MCE5170344.1"/>
    <property type="molecule type" value="Genomic_DNA"/>
</dbReference>
<protein>
    <submittedName>
        <fullName evidence="5">LacI family DNA-binding transcriptional regulator</fullName>
    </submittedName>
</protein>
<keyword evidence="1" id="KW-0805">Transcription regulation</keyword>
<dbReference type="InterPro" id="IPR028082">
    <property type="entry name" value="Peripla_BP_I"/>
</dbReference>
<evidence type="ECO:0000313" key="5">
    <source>
        <dbReference type="EMBL" id="MCE5170344.1"/>
    </source>
</evidence>
<dbReference type="Pfam" id="PF00356">
    <property type="entry name" value="LacI"/>
    <property type="match status" value="1"/>
</dbReference>
<dbReference type="SUPFAM" id="SSF53822">
    <property type="entry name" value="Periplasmic binding protein-like I"/>
    <property type="match status" value="1"/>
</dbReference>
<dbReference type="CDD" id="cd01392">
    <property type="entry name" value="HTH_LacI"/>
    <property type="match status" value="1"/>
</dbReference>
<accession>A0ABS8YHE7</accession>
<organism evidence="5 6">
    <name type="scientific">Paenibacillus profundus</name>
    <dbReference type="NCBI Taxonomy" id="1173085"/>
    <lineage>
        <taxon>Bacteria</taxon>
        <taxon>Bacillati</taxon>
        <taxon>Bacillota</taxon>
        <taxon>Bacilli</taxon>
        <taxon>Bacillales</taxon>
        <taxon>Paenibacillaceae</taxon>
        <taxon>Paenibacillus</taxon>
    </lineage>
</organism>
<evidence type="ECO:0000256" key="1">
    <source>
        <dbReference type="ARBA" id="ARBA00023015"/>
    </source>
</evidence>
<dbReference type="PRINTS" id="PR00036">
    <property type="entry name" value="HTHLACI"/>
</dbReference>
<dbReference type="SUPFAM" id="SSF47413">
    <property type="entry name" value="lambda repressor-like DNA-binding domains"/>
    <property type="match status" value="1"/>
</dbReference>
<keyword evidence="3" id="KW-0804">Transcription</keyword>
<dbReference type="Gene3D" id="3.40.50.2300">
    <property type="match status" value="2"/>
</dbReference>
<dbReference type="GO" id="GO:0003677">
    <property type="term" value="F:DNA binding"/>
    <property type="evidence" value="ECO:0007669"/>
    <property type="project" value="UniProtKB-KW"/>
</dbReference>
<evidence type="ECO:0000259" key="4">
    <source>
        <dbReference type="PROSITE" id="PS50932"/>
    </source>
</evidence>
<dbReference type="PROSITE" id="PS50932">
    <property type="entry name" value="HTH_LACI_2"/>
    <property type="match status" value="1"/>
</dbReference>
<evidence type="ECO:0000313" key="6">
    <source>
        <dbReference type="Proteomes" id="UP001199916"/>
    </source>
</evidence>
<keyword evidence="2 5" id="KW-0238">DNA-binding</keyword>
<dbReference type="SMART" id="SM00354">
    <property type="entry name" value="HTH_LACI"/>
    <property type="match status" value="1"/>
</dbReference>